<organism evidence="2 3">
    <name type="scientific">Actinoplanes xinjiangensis</name>
    <dbReference type="NCBI Taxonomy" id="512350"/>
    <lineage>
        <taxon>Bacteria</taxon>
        <taxon>Bacillati</taxon>
        <taxon>Actinomycetota</taxon>
        <taxon>Actinomycetes</taxon>
        <taxon>Micromonosporales</taxon>
        <taxon>Micromonosporaceae</taxon>
        <taxon>Actinoplanes</taxon>
    </lineage>
</organism>
<dbReference type="InterPro" id="IPR029068">
    <property type="entry name" value="Glyas_Bleomycin-R_OHBP_Dase"/>
</dbReference>
<proteinExistence type="predicted"/>
<protein>
    <recommendedName>
        <fullName evidence="1">Glyoxalase-like domain-containing protein</fullName>
    </recommendedName>
</protein>
<dbReference type="Proteomes" id="UP000245697">
    <property type="component" value="Unassembled WGS sequence"/>
</dbReference>
<feature type="domain" description="Glyoxalase-like" evidence="1">
    <location>
        <begin position="16"/>
        <end position="123"/>
    </location>
</feature>
<keyword evidence="3" id="KW-1185">Reference proteome</keyword>
<dbReference type="AlphaFoldDB" id="A0A316EJ79"/>
<dbReference type="PANTHER" id="PTHR35908:SF1">
    <property type="entry name" value="CONSERVED PROTEIN"/>
    <property type="match status" value="1"/>
</dbReference>
<accession>A0A316EJ79</accession>
<dbReference type="InterPro" id="IPR041581">
    <property type="entry name" value="Glyoxalase_6"/>
</dbReference>
<evidence type="ECO:0000313" key="2">
    <source>
        <dbReference type="EMBL" id="PWK31718.1"/>
    </source>
</evidence>
<evidence type="ECO:0000313" key="3">
    <source>
        <dbReference type="Proteomes" id="UP000245697"/>
    </source>
</evidence>
<dbReference type="EMBL" id="QGGR01000032">
    <property type="protein sequence ID" value="PWK31718.1"/>
    <property type="molecule type" value="Genomic_DNA"/>
</dbReference>
<comment type="caution">
    <text evidence="2">The sequence shown here is derived from an EMBL/GenBank/DDBJ whole genome shotgun (WGS) entry which is preliminary data.</text>
</comment>
<dbReference type="CDD" id="cd06587">
    <property type="entry name" value="VOC"/>
    <property type="match status" value="1"/>
</dbReference>
<dbReference type="Gene3D" id="3.10.180.10">
    <property type="entry name" value="2,3-Dihydroxybiphenyl 1,2-Dioxygenase, domain 1"/>
    <property type="match status" value="1"/>
</dbReference>
<name>A0A316EJ79_9ACTN</name>
<gene>
    <name evidence="2" type="ORF">BC793_13267</name>
</gene>
<dbReference type="PANTHER" id="PTHR35908">
    <property type="entry name" value="HYPOTHETICAL FUSION PROTEIN"/>
    <property type="match status" value="1"/>
</dbReference>
<sequence>MVDILAGMAIARLPLVAIDCPDPGALARFYGAMLDWKVDVSADRASACPEVGQCIAFHRVADYVPPTWPTRERPKQMHLDMLVDDLDAAEETVIELGATKHPDQPGTSYRVFLDPAGHPFCLCLD</sequence>
<reference evidence="2 3" key="1">
    <citation type="submission" date="2018-05" db="EMBL/GenBank/DDBJ databases">
        <title>Genomic Encyclopedia of Archaeal and Bacterial Type Strains, Phase II (KMG-II): from individual species to whole genera.</title>
        <authorList>
            <person name="Goeker M."/>
        </authorList>
    </citation>
    <scope>NUCLEOTIDE SEQUENCE [LARGE SCALE GENOMIC DNA]</scope>
    <source>
        <strain evidence="2 3">DSM 45184</strain>
    </source>
</reference>
<dbReference type="SUPFAM" id="SSF54593">
    <property type="entry name" value="Glyoxalase/Bleomycin resistance protein/Dihydroxybiphenyl dioxygenase"/>
    <property type="match status" value="1"/>
</dbReference>
<dbReference type="Pfam" id="PF18029">
    <property type="entry name" value="Glyoxalase_6"/>
    <property type="match status" value="1"/>
</dbReference>
<evidence type="ECO:0000259" key="1">
    <source>
        <dbReference type="Pfam" id="PF18029"/>
    </source>
</evidence>